<dbReference type="CDD" id="cd06223">
    <property type="entry name" value="PRTases_typeI"/>
    <property type="match status" value="1"/>
</dbReference>
<dbReference type="Proteomes" id="UP000016587">
    <property type="component" value="Chromosome"/>
</dbReference>
<dbReference type="GO" id="GO:0016757">
    <property type="term" value="F:glycosyltransferase activity"/>
    <property type="evidence" value="ECO:0007669"/>
    <property type="project" value="UniProtKB-KW"/>
</dbReference>
<dbReference type="KEGG" id="dgg:DGI_0809"/>
<name>T2G955_MEGG1</name>
<dbReference type="InterPro" id="IPR029057">
    <property type="entry name" value="PRTase-like"/>
</dbReference>
<keyword evidence="2" id="KW-0808">Transferase</keyword>
<evidence type="ECO:0000313" key="2">
    <source>
        <dbReference type="EMBL" id="AGW12704.1"/>
    </source>
</evidence>
<evidence type="ECO:0000313" key="3">
    <source>
        <dbReference type="Proteomes" id="UP000016587"/>
    </source>
</evidence>
<dbReference type="Gene3D" id="3.40.50.2020">
    <property type="match status" value="1"/>
</dbReference>
<dbReference type="HOGENOM" id="CLU_054549_0_0_7"/>
<dbReference type="AlphaFoldDB" id="T2G955"/>
<accession>T2G955</accession>
<reference evidence="2 3" key="1">
    <citation type="journal article" date="2013" name="J. Bacteriol.">
        <title>Roles of HynAB and Ech, the only two hydrogenases found in the model sulfate reducer Desulfovibrio gigas.</title>
        <authorList>
            <person name="Morais-Silva F.O."/>
            <person name="Santos C.I."/>
            <person name="Rodrigues R."/>
            <person name="Pereira I.A."/>
            <person name="Rodrigues-Pousada C."/>
        </authorList>
    </citation>
    <scope>NUCLEOTIDE SEQUENCE [LARGE SCALE GENOMIC DNA]</scope>
    <source>
        <strain evidence="3">ATCC 19364 / DSM 1382 / NCIMB 9332 / VKM B-1759</strain>
    </source>
</reference>
<keyword evidence="3" id="KW-1185">Reference proteome</keyword>
<dbReference type="STRING" id="1121448.DGI_0809"/>
<comment type="similarity">
    <text evidence="1">Belongs to the ComF/GntX family.</text>
</comment>
<gene>
    <name evidence="2" type="ORF">DGI_0809</name>
</gene>
<proteinExistence type="inferred from homology"/>
<dbReference type="InterPro" id="IPR051910">
    <property type="entry name" value="ComF/GntX_DNA_util-trans"/>
</dbReference>
<dbReference type="EMBL" id="CP006585">
    <property type="protein sequence ID" value="AGW12704.1"/>
    <property type="molecule type" value="Genomic_DNA"/>
</dbReference>
<reference evidence="3" key="2">
    <citation type="submission" date="2013-07" db="EMBL/GenBank/DDBJ databases">
        <authorList>
            <person name="Morais-Silva F.O."/>
            <person name="Rezende A.M."/>
            <person name="Pimentel C."/>
            <person name="Resende D.M."/>
            <person name="Santos C.I."/>
            <person name="Clemente C."/>
            <person name="de Oliveira L.M."/>
            <person name="da Silva S.M."/>
            <person name="Costa D.A."/>
            <person name="Varela-Raposo A."/>
            <person name="Horacio E.C.A."/>
            <person name="Matos M."/>
            <person name="Flores O."/>
            <person name="Ruiz J.C."/>
            <person name="Rodrigues-Pousada C."/>
        </authorList>
    </citation>
    <scope>NUCLEOTIDE SEQUENCE [LARGE SCALE GENOMIC DNA]</scope>
    <source>
        <strain evidence="3">ATCC 19364 / DSM 1382 / NCIMB 9332 / VKM B-1759</strain>
    </source>
</reference>
<organism evidence="2 3">
    <name type="scientific">Megalodesulfovibrio gigas (strain ATCC 19364 / DSM 1382 / NCIMB 9332 / VKM B-1759)</name>
    <name type="common">Desulfovibrio gigas</name>
    <dbReference type="NCBI Taxonomy" id="1121448"/>
    <lineage>
        <taxon>Bacteria</taxon>
        <taxon>Pseudomonadati</taxon>
        <taxon>Thermodesulfobacteriota</taxon>
        <taxon>Desulfovibrionia</taxon>
        <taxon>Desulfovibrionales</taxon>
        <taxon>Desulfovibrionaceae</taxon>
        <taxon>Megalodesulfovibrio</taxon>
    </lineage>
</organism>
<sequence length="250" mass="26615">MLQAVRAIASQLGIAPGRCRLCLQHQAATSLGLCAGCAQTLAPRPGGYCSRCGELFEREDDPPRLCGTCRLQPPPFSGVFLYAAYEGALQEAIIQYKYHGRHAVERVLQGLLLQAYAGGCARTTQAAASATLPGHDCVVPLPLHPARLRERGFNQSLELARPLAAMHRLPLLAQGLARSRRTAPQAGFSRAERRENVRDAFVAPRPALLAGRRVLLVDDVMTTGATAGAAALACLQAGAVRVDCCVLARA</sequence>
<protein>
    <submittedName>
        <fullName evidence="2">Putative phosphoribosyltransferase</fullName>
    </submittedName>
</protein>
<dbReference type="PANTHER" id="PTHR47505">
    <property type="entry name" value="DNA UTILIZATION PROTEIN YHGH"/>
    <property type="match status" value="1"/>
</dbReference>
<dbReference type="PATRIC" id="fig|1121448.10.peg.810"/>
<evidence type="ECO:0000256" key="1">
    <source>
        <dbReference type="ARBA" id="ARBA00008007"/>
    </source>
</evidence>
<dbReference type="InterPro" id="IPR000836">
    <property type="entry name" value="PRTase_dom"/>
</dbReference>
<dbReference type="SUPFAM" id="SSF53271">
    <property type="entry name" value="PRTase-like"/>
    <property type="match status" value="1"/>
</dbReference>
<dbReference type="eggNOG" id="COG1040">
    <property type="taxonomic scope" value="Bacteria"/>
</dbReference>
<keyword evidence="2" id="KW-0328">Glycosyltransferase</keyword>
<dbReference type="PANTHER" id="PTHR47505:SF1">
    <property type="entry name" value="DNA UTILIZATION PROTEIN YHGH"/>
    <property type="match status" value="1"/>
</dbReference>